<sequence length="291" mass="33137">EPLSLIDRRERSLYGRYGQPACDLLIKLVGQYPILYKTSVFRLHYADTWKEMQSEFDEAFMQVVKEMKKVYPVDPHMVFSAWKSIRVSYFSSSCSRKYIGKIQYLNELDPKRVKVLKEKYEQKKLKMKENAVHLCKKKKRQKLDDIIDISWLFEERSPKCSPPGITRVDFKDVSSLVSQSITDDPEADLATQRKPTSPSGSLPATSTLSSPSESSNGYENVCPPQSRLLPIPLFGPGNLWTKQFLAPSSFCQGYIAAKNNHTSLMQERVVHHQQQPESTSFIGGSLSSTLS</sequence>
<dbReference type="Proteomes" id="UP000095287">
    <property type="component" value="Unplaced"/>
</dbReference>
<proteinExistence type="predicted"/>
<evidence type="ECO:0000313" key="3">
    <source>
        <dbReference type="WBParaSite" id="L893_g12257.t1"/>
    </source>
</evidence>
<feature type="region of interest" description="Disordered" evidence="1">
    <location>
        <begin position="272"/>
        <end position="291"/>
    </location>
</feature>
<dbReference type="WBParaSite" id="L893_g12257.t1">
    <property type="protein sequence ID" value="L893_g12257.t1"/>
    <property type="gene ID" value="L893_g12257"/>
</dbReference>
<organism evidence="2 3">
    <name type="scientific">Steinernema glaseri</name>
    <dbReference type="NCBI Taxonomy" id="37863"/>
    <lineage>
        <taxon>Eukaryota</taxon>
        <taxon>Metazoa</taxon>
        <taxon>Ecdysozoa</taxon>
        <taxon>Nematoda</taxon>
        <taxon>Chromadorea</taxon>
        <taxon>Rhabditida</taxon>
        <taxon>Tylenchina</taxon>
        <taxon>Panagrolaimomorpha</taxon>
        <taxon>Strongyloidoidea</taxon>
        <taxon>Steinernematidae</taxon>
        <taxon>Steinernema</taxon>
    </lineage>
</organism>
<feature type="compositionally biased region" description="Low complexity" evidence="1">
    <location>
        <begin position="195"/>
        <end position="215"/>
    </location>
</feature>
<evidence type="ECO:0000256" key="1">
    <source>
        <dbReference type="SAM" id="MobiDB-lite"/>
    </source>
</evidence>
<name>A0A1I7Y3E1_9BILA</name>
<accession>A0A1I7Y3E1</accession>
<feature type="region of interest" description="Disordered" evidence="1">
    <location>
        <begin position="181"/>
        <end position="221"/>
    </location>
</feature>
<dbReference type="AlphaFoldDB" id="A0A1I7Y3E1"/>
<protein>
    <submittedName>
        <fullName evidence="3">FRIGIDA-like protein</fullName>
    </submittedName>
</protein>
<keyword evidence="2" id="KW-1185">Reference proteome</keyword>
<reference evidence="3" key="1">
    <citation type="submission" date="2016-11" db="UniProtKB">
        <authorList>
            <consortium name="WormBaseParasite"/>
        </authorList>
    </citation>
    <scope>IDENTIFICATION</scope>
</reference>
<evidence type="ECO:0000313" key="2">
    <source>
        <dbReference type="Proteomes" id="UP000095287"/>
    </source>
</evidence>